<dbReference type="InterPro" id="IPR010095">
    <property type="entry name" value="Cas12f1-like_TNB"/>
</dbReference>
<evidence type="ECO:0000256" key="5">
    <source>
        <dbReference type="ARBA" id="ARBA00022833"/>
    </source>
</evidence>
<dbReference type="NCBIfam" id="NF040570">
    <property type="entry name" value="guided_TnpB"/>
    <property type="match status" value="1"/>
</dbReference>
<keyword evidence="4" id="KW-0479">Metal-binding</keyword>
<dbReference type="PANTHER" id="PTHR30405">
    <property type="entry name" value="TRANSPOSASE"/>
    <property type="match status" value="1"/>
</dbReference>
<evidence type="ECO:0000256" key="3">
    <source>
        <dbReference type="ARBA" id="ARBA00022578"/>
    </source>
</evidence>
<evidence type="ECO:0000313" key="12">
    <source>
        <dbReference type="Proteomes" id="UP000050509"/>
    </source>
</evidence>
<comment type="similarity">
    <text evidence="2">In the N-terminal section; belongs to the transposase 2 family.</text>
</comment>
<keyword evidence="5" id="KW-0862">Zinc</keyword>
<name>A0A0P9DCX5_9CHLR</name>
<keyword evidence="7" id="KW-0233">DNA recombination</keyword>
<keyword evidence="12" id="KW-1185">Reference proteome</keyword>
<dbReference type="Pfam" id="PF07282">
    <property type="entry name" value="Cas12f1-like_TNB"/>
    <property type="match status" value="1"/>
</dbReference>
<evidence type="ECO:0000256" key="2">
    <source>
        <dbReference type="ARBA" id="ARBA00011044"/>
    </source>
</evidence>
<comment type="similarity">
    <text evidence="1">In the C-terminal section; belongs to the transposase 35 family.</text>
</comment>
<feature type="domain" description="Probable transposase IS891/IS1136/IS1341" evidence="8">
    <location>
        <begin position="166"/>
        <end position="278"/>
    </location>
</feature>
<dbReference type="InterPro" id="IPR021027">
    <property type="entry name" value="Transposase_put_HTH"/>
</dbReference>
<evidence type="ECO:0000313" key="11">
    <source>
        <dbReference type="EMBL" id="KPV53632.1"/>
    </source>
</evidence>
<dbReference type="Proteomes" id="UP000050509">
    <property type="component" value="Unassembled WGS sequence"/>
</dbReference>
<evidence type="ECO:0000259" key="10">
    <source>
        <dbReference type="Pfam" id="PF12323"/>
    </source>
</evidence>
<evidence type="ECO:0000256" key="6">
    <source>
        <dbReference type="ARBA" id="ARBA00023125"/>
    </source>
</evidence>
<evidence type="ECO:0000259" key="8">
    <source>
        <dbReference type="Pfam" id="PF01385"/>
    </source>
</evidence>
<dbReference type="Pfam" id="PF01385">
    <property type="entry name" value="OrfB_IS605"/>
    <property type="match status" value="1"/>
</dbReference>
<dbReference type="NCBIfam" id="TIGR01766">
    <property type="entry name" value="IS200/IS605 family accessory protein TnpB-like domain"/>
    <property type="match status" value="1"/>
</dbReference>
<dbReference type="GO" id="GO:0046872">
    <property type="term" value="F:metal ion binding"/>
    <property type="evidence" value="ECO:0007669"/>
    <property type="project" value="UniProtKB-KW"/>
</dbReference>
<keyword evidence="6" id="KW-0238">DNA-binding</keyword>
<evidence type="ECO:0000256" key="7">
    <source>
        <dbReference type="ARBA" id="ARBA00023172"/>
    </source>
</evidence>
<dbReference type="InterPro" id="IPR001959">
    <property type="entry name" value="Transposase"/>
</dbReference>
<keyword evidence="3" id="KW-0815">Transposition</keyword>
<feature type="domain" description="Transposase putative helix-turn-helix" evidence="10">
    <location>
        <begin position="1"/>
        <end position="49"/>
    </location>
</feature>
<evidence type="ECO:0000259" key="9">
    <source>
        <dbReference type="Pfam" id="PF07282"/>
    </source>
</evidence>
<sequence>MRTIQTTHRYRLEPTDEQATQLRRFSGARRYIWNWALRRKKEYYATNKKGLPLSVLYTELKDLKQQPETAWLREMDSQALQQVLQDLDKAFQAFFAKRSGYPQFKSKKLDRPRFRIPQRVTIAGTFVQVPKIGRIRARIHRPVEGVTKSATLKQEPDGHWYVAFVVEQAAAERTERPVTTHVGVDLGLKTFAVLSDGGHVANPRYYRTQMRKLRCAQRVLSRRIKGSRNRTKARQRVAYLHQKVKQQRADFLHKVTSHLVNHFDLVSIEDLSVRGLARTKLSTNVLDASWGAFRQFLTYKAERRGTYLMVIRRFYPSSRLCPACGAINADLALADRSWVCSCGVVHDRDLNAARNIDTEGLRLFTHHVAVGQTETQNACGVLVRPATAGAGR</sequence>
<evidence type="ECO:0008006" key="13">
    <source>
        <dbReference type="Google" id="ProtNLM"/>
    </source>
</evidence>
<proteinExistence type="inferred from homology"/>
<accession>A0A0P9DCX5</accession>
<evidence type="ECO:0000256" key="1">
    <source>
        <dbReference type="ARBA" id="ARBA00008761"/>
    </source>
</evidence>
<dbReference type="AlphaFoldDB" id="A0A0P9DCX5"/>
<dbReference type="InterPro" id="IPR051399">
    <property type="entry name" value="RNA-guided_DNA_endo/Transpos"/>
</dbReference>
<dbReference type="GO" id="GO:0006310">
    <property type="term" value="P:DNA recombination"/>
    <property type="evidence" value="ECO:0007669"/>
    <property type="project" value="UniProtKB-KW"/>
</dbReference>
<protein>
    <recommendedName>
        <fullName evidence="13">Transposase</fullName>
    </recommendedName>
</protein>
<gene>
    <name evidence="11" type="ORF">SE17_08555</name>
</gene>
<dbReference type="PANTHER" id="PTHR30405:SF25">
    <property type="entry name" value="RNA-GUIDED DNA ENDONUCLEASE INSQ-RELATED"/>
    <property type="match status" value="1"/>
</dbReference>
<evidence type="ECO:0000256" key="4">
    <source>
        <dbReference type="ARBA" id="ARBA00022723"/>
    </source>
</evidence>
<comment type="caution">
    <text evidence="11">The sequence shown here is derived from an EMBL/GenBank/DDBJ whole genome shotgun (WGS) entry which is preliminary data.</text>
</comment>
<dbReference type="EMBL" id="LJCR01000214">
    <property type="protein sequence ID" value="KPV53632.1"/>
    <property type="molecule type" value="Genomic_DNA"/>
</dbReference>
<dbReference type="Pfam" id="PF12323">
    <property type="entry name" value="HTH_OrfB_IS605"/>
    <property type="match status" value="1"/>
</dbReference>
<dbReference type="GO" id="GO:0032196">
    <property type="term" value="P:transposition"/>
    <property type="evidence" value="ECO:0007669"/>
    <property type="project" value="UniProtKB-KW"/>
</dbReference>
<reference evidence="11 12" key="1">
    <citation type="submission" date="2015-09" db="EMBL/GenBank/DDBJ databases">
        <title>Draft genome sequence of Kouleothrix aurantiaca JCM 19913.</title>
        <authorList>
            <person name="Hemp J."/>
        </authorList>
    </citation>
    <scope>NUCLEOTIDE SEQUENCE [LARGE SCALE GENOMIC DNA]</scope>
    <source>
        <strain evidence="11 12">COM-B</strain>
    </source>
</reference>
<dbReference type="GO" id="GO:0003677">
    <property type="term" value="F:DNA binding"/>
    <property type="evidence" value="ECO:0007669"/>
    <property type="project" value="UniProtKB-KW"/>
</dbReference>
<organism evidence="11 12">
    <name type="scientific">Kouleothrix aurantiaca</name>
    <dbReference type="NCBI Taxonomy" id="186479"/>
    <lineage>
        <taxon>Bacteria</taxon>
        <taxon>Bacillati</taxon>
        <taxon>Chloroflexota</taxon>
        <taxon>Chloroflexia</taxon>
        <taxon>Chloroflexales</taxon>
        <taxon>Roseiflexineae</taxon>
        <taxon>Roseiflexaceae</taxon>
        <taxon>Kouleothrix</taxon>
    </lineage>
</organism>
<feature type="domain" description="Cas12f1-like TNB" evidence="9">
    <location>
        <begin position="290"/>
        <end position="356"/>
    </location>
</feature>